<dbReference type="GO" id="GO:0030976">
    <property type="term" value="F:thiamine pyrophosphate binding"/>
    <property type="evidence" value="ECO:0007669"/>
    <property type="project" value="TreeGrafter"/>
</dbReference>
<dbReference type="Pfam" id="PF13343">
    <property type="entry name" value="SBP_bac_6"/>
    <property type="match status" value="1"/>
</dbReference>
<protein>
    <submittedName>
        <fullName evidence="2">ABC-type Fe3+ transport system substrate-binding protein</fullName>
    </submittedName>
</protein>
<organism evidence="2 3">
    <name type="scientific">Serpentinicella alkaliphila</name>
    <dbReference type="NCBI Taxonomy" id="1734049"/>
    <lineage>
        <taxon>Bacteria</taxon>
        <taxon>Bacillati</taxon>
        <taxon>Bacillota</taxon>
        <taxon>Clostridia</taxon>
        <taxon>Peptostreptococcales</taxon>
        <taxon>Natronincolaceae</taxon>
        <taxon>Serpentinicella</taxon>
    </lineage>
</organism>
<dbReference type="GO" id="GO:0030975">
    <property type="term" value="F:thiamine binding"/>
    <property type="evidence" value="ECO:0007669"/>
    <property type="project" value="TreeGrafter"/>
</dbReference>
<dbReference type="GO" id="GO:0030288">
    <property type="term" value="C:outer membrane-bounded periplasmic space"/>
    <property type="evidence" value="ECO:0007669"/>
    <property type="project" value="TreeGrafter"/>
</dbReference>
<dbReference type="PANTHER" id="PTHR30006:SF2">
    <property type="entry name" value="ABC TRANSPORTER SUBSTRATE-BINDING PROTEIN"/>
    <property type="match status" value="1"/>
</dbReference>
<evidence type="ECO:0000256" key="1">
    <source>
        <dbReference type="ARBA" id="ARBA00022729"/>
    </source>
</evidence>
<reference evidence="2 3" key="1">
    <citation type="submission" date="2019-03" db="EMBL/GenBank/DDBJ databases">
        <title>Genomic Encyclopedia of Type Strains, Phase IV (KMG-IV): sequencing the most valuable type-strain genomes for metagenomic binning, comparative biology and taxonomic classification.</title>
        <authorList>
            <person name="Goeker M."/>
        </authorList>
    </citation>
    <scope>NUCLEOTIDE SEQUENCE [LARGE SCALE GENOMIC DNA]</scope>
    <source>
        <strain evidence="2 3">DSM 100013</strain>
    </source>
</reference>
<name>A0A4R2T8L4_9FIRM</name>
<dbReference type="RefSeq" id="WP_165913742.1">
    <property type="nucleotide sequence ID" value="NZ_CP058648.1"/>
</dbReference>
<dbReference type="EMBL" id="SLYC01000039">
    <property type="protein sequence ID" value="TCP98980.1"/>
    <property type="molecule type" value="Genomic_DNA"/>
</dbReference>
<dbReference type="Proteomes" id="UP000295504">
    <property type="component" value="Unassembled WGS sequence"/>
</dbReference>
<dbReference type="GO" id="GO:0015888">
    <property type="term" value="P:thiamine transport"/>
    <property type="evidence" value="ECO:0007669"/>
    <property type="project" value="TreeGrafter"/>
</dbReference>
<dbReference type="PANTHER" id="PTHR30006">
    <property type="entry name" value="THIAMINE-BINDING PERIPLASMIC PROTEIN-RELATED"/>
    <property type="match status" value="1"/>
</dbReference>
<keyword evidence="1" id="KW-0732">Signal</keyword>
<dbReference type="AlphaFoldDB" id="A0A4R2T8L4"/>
<dbReference type="SUPFAM" id="SSF53850">
    <property type="entry name" value="Periplasmic binding protein-like II"/>
    <property type="match status" value="1"/>
</dbReference>
<evidence type="ECO:0000313" key="3">
    <source>
        <dbReference type="Proteomes" id="UP000295504"/>
    </source>
</evidence>
<sequence>MSYKVYWNNICLLSNMEEAFINTQQKIQKHFPFTFEYYGLGKPSSMTVKIKEDIQAGNIGGDIIVSTDLDIYQDVTIAKYLQNEFKKSSSLLPINEHLFNTTIPHPEQYFHPFVVIPLVMVVNSNLVKESEMPKAFEDLISPNFKYRYAFGGIHNSAGRSLLKSLWYMYGKKTVEKFLSGATITTMPAQAFQQVMTGQVEVAIVPTIFALRKGVNGIKAIWPKEGAIPIPSYVACKNNVSEEDFSLFVDNILGKEFQLQLKNAGDIIPSHPELSISSFAMENDCKLLYPEWEFFKTFDHEEFYNQCNSFYHLLKAQ</sequence>
<proteinExistence type="predicted"/>
<gene>
    <name evidence="2" type="ORF">EDD79_103913</name>
</gene>
<keyword evidence="3" id="KW-1185">Reference proteome</keyword>
<dbReference type="Gene3D" id="3.40.190.10">
    <property type="entry name" value="Periplasmic binding protein-like II"/>
    <property type="match status" value="2"/>
</dbReference>
<comment type="caution">
    <text evidence="2">The sequence shown here is derived from an EMBL/GenBank/DDBJ whole genome shotgun (WGS) entry which is preliminary data.</text>
</comment>
<accession>A0A4R2T8L4</accession>
<evidence type="ECO:0000313" key="2">
    <source>
        <dbReference type="EMBL" id="TCP98980.1"/>
    </source>
</evidence>